<comment type="subcellular location">
    <subcellularLocation>
        <location evidence="1">Secreted</location>
    </subcellularLocation>
</comment>
<protein>
    <submittedName>
        <fullName evidence="8">Uncharacterized protein</fullName>
    </submittedName>
</protein>
<comment type="similarity">
    <text evidence="2">Belongs to the FARP (FMRFamide related peptide) family.</text>
</comment>
<dbReference type="GO" id="GO:0005576">
    <property type="term" value="C:extracellular region"/>
    <property type="evidence" value="ECO:0007669"/>
    <property type="project" value="UniProtKB-SubCell"/>
</dbReference>
<name>A0AAW0U485_SCYPA</name>
<comment type="caution">
    <text evidence="8">The sequence shown here is derived from an EMBL/GenBank/DDBJ whole genome shotgun (WGS) entry which is preliminary data.</text>
</comment>
<dbReference type="Proteomes" id="UP001487740">
    <property type="component" value="Unassembled WGS sequence"/>
</dbReference>
<keyword evidence="5" id="KW-0027">Amidation</keyword>
<evidence type="ECO:0000313" key="9">
    <source>
        <dbReference type="Proteomes" id="UP001487740"/>
    </source>
</evidence>
<evidence type="ECO:0000313" key="8">
    <source>
        <dbReference type="EMBL" id="KAK8394223.1"/>
    </source>
</evidence>
<dbReference type="Pfam" id="PF01581">
    <property type="entry name" value="FARP"/>
    <property type="match status" value="8"/>
</dbReference>
<evidence type="ECO:0000256" key="5">
    <source>
        <dbReference type="ARBA" id="ARBA00022815"/>
    </source>
</evidence>
<gene>
    <name evidence="8" type="ORF">O3P69_006424</name>
</gene>
<feature type="region of interest" description="Disordered" evidence="7">
    <location>
        <begin position="264"/>
        <end position="295"/>
    </location>
</feature>
<evidence type="ECO:0000256" key="7">
    <source>
        <dbReference type="SAM" id="MobiDB-lite"/>
    </source>
</evidence>
<keyword evidence="4" id="KW-0677">Repeat</keyword>
<dbReference type="PANTHER" id="PTHR20986:SF22">
    <property type="entry name" value="FMRFAMIDE-RELATED PEPTIDES"/>
    <property type="match status" value="1"/>
</dbReference>
<accession>A0AAW0U485</accession>
<keyword evidence="9" id="KW-1185">Reference proteome</keyword>
<reference evidence="8 9" key="1">
    <citation type="submission" date="2023-03" db="EMBL/GenBank/DDBJ databases">
        <title>High-quality genome of Scylla paramamosain provides insights in environmental adaptation.</title>
        <authorList>
            <person name="Zhang L."/>
        </authorList>
    </citation>
    <scope>NUCLEOTIDE SEQUENCE [LARGE SCALE GENOMIC DNA]</scope>
    <source>
        <strain evidence="8">LZ_2023a</strain>
        <tissue evidence="8">Muscle</tissue>
    </source>
</reference>
<keyword evidence="6" id="KW-0527">Neuropeptide</keyword>
<dbReference type="GO" id="GO:0007218">
    <property type="term" value="P:neuropeptide signaling pathway"/>
    <property type="evidence" value="ECO:0007669"/>
    <property type="project" value="UniProtKB-KW"/>
</dbReference>
<dbReference type="InterPro" id="IPR051041">
    <property type="entry name" value="FMRFamide-related_np"/>
</dbReference>
<evidence type="ECO:0000256" key="4">
    <source>
        <dbReference type="ARBA" id="ARBA00022737"/>
    </source>
</evidence>
<evidence type="ECO:0000256" key="3">
    <source>
        <dbReference type="ARBA" id="ARBA00022525"/>
    </source>
</evidence>
<dbReference type="PANTHER" id="PTHR20986">
    <property type="entry name" value="FMRFAMIDE-RELATED PEPTIDES"/>
    <property type="match status" value="1"/>
</dbReference>
<dbReference type="EMBL" id="JARAKH010000019">
    <property type="protein sequence ID" value="KAK8394223.1"/>
    <property type="molecule type" value="Genomic_DNA"/>
</dbReference>
<keyword evidence="3" id="KW-0964">Secreted</keyword>
<evidence type="ECO:0000256" key="1">
    <source>
        <dbReference type="ARBA" id="ARBA00004613"/>
    </source>
</evidence>
<organism evidence="8 9">
    <name type="scientific">Scylla paramamosain</name>
    <name type="common">Mud crab</name>
    <dbReference type="NCBI Taxonomy" id="85552"/>
    <lineage>
        <taxon>Eukaryota</taxon>
        <taxon>Metazoa</taxon>
        <taxon>Ecdysozoa</taxon>
        <taxon>Arthropoda</taxon>
        <taxon>Crustacea</taxon>
        <taxon>Multicrustacea</taxon>
        <taxon>Malacostraca</taxon>
        <taxon>Eumalacostraca</taxon>
        <taxon>Eucarida</taxon>
        <taxon>Decapoda</taxon>
        <taxon>Pleocyemata</taxon>
        <taxon>Brachyura</taxon>
        <taxon>Eubrachyura</taxon>
        <taxon>Portunoidea</taxon>
        <taxon>Portunidae</taxon>
        <taxon>Portuninae</taxon>
        <taxon>Scylla</taxon>
    </lineage>
</organism>
<proteinExistence type="inferred from homology"/>
<evidence type="ECO:0000256" key="6">
    <source>
        <dbReference type="ARBA" id="ARBA00023320"/>
    </source>
</evidence>
<sequence length="391" mass="44010">MKQFGVASPATPLRPSCGNKLRVLAHSTPPPPPPLTNGSRCLVDSFLLPSHPPAGVMIAVAWVLLSGVAWCLASPLTPVPGAIEASPSTHNAPGSDIPEIPQEKRLLKYFLPSSSSWMPTQQEGSKRGYSKNYLRFGRSEEDKRGGRNFLRFGRADISSIEDTDMLPETEDSLEKRNRNFLRFGRDRNFLRFGRSDAEEFGLPGGPLAFSNLQEDDTEDYPVEEKRSGHRNYLRFGRGNRNFLRFGRDDSRNFLRFGRSVDRQLKEQKAHEAPLAPTVVPHSPAKTQDSHRSKRSASPYNYVVMPSHGPAAWAQDFQPDQEDEDLDMAIDGPEGAVSKRGYNRSFLRFGRDRNFLRFGKRNDDSASDVVVVEPASYPRYQRAPQRNFLRFG</sequence>
<evidence type="ECO:0000256" key="2">
    <source>
        <dbReference type="ARBA" id="ARBA00006356"/>
    </source>
</evidence>
<dbReference type="InterPro" id="IPR002544">
    <property type="entry name" value="FMRFamid-related_peptide-like"/>
</dbReference>
<dbReference type="AlphaFoldDB" id="A0AAW0U485"/>